<evidence type="ECO:0000313" key="2">
    <source>
        <dbReference type="Proteomes" id="UP000248856"/>
    </source>
</evidence>
<dbReference type="AlphaFoldDB" id="A0A328ZJE1"/>
<sequence>MSDCHCRHDTLSPDSGHVRNFAVTGFADPAPDGFGALQATLQGVDALQIRACVDAAYDPATQQACFRIPLLGPQRVTLPLPIPPHGPLKACCETCGILPQGLKVTLYLNGVAIFTTTRGACP</sequence>
<keyword evidence="2" id="KW-1185">Reference proteome</keyword>
<accession>A0A328ZJE1</accession>
<gene>
    <name evidence="1" type="ORF">AX018_100596</name>
</gene>
<dbReference type="OrthoDB" id="7062954at2"/>
<proteinExistence type="predicted"/>
<dbReference type="RefSeq" id="WP_146749214.1">
    <property type="nucleotide sequence ID" value="NZ_CBCSGC010000004.1"/>
</dbReference>
<dbReference type="Proteomes" id="UP000248856">
    <property type="component" value="Unassembled WGS sequence"/>
</dbReference>
<dbReference type="EMBL" id="QLTA01000005">
    <property type="protein sequence ID" value="RAR85465.1"/>
    <property type="molecule type" value="Genomic_DNA"/>
</dbReference>
<reference evidence="1 2" key="1">
    <citation type="submission" date="2018-06" db="EMBL/GenBank/DDBJ databases">
        <title>Genomic Encyclopedia of Archaeal and Bacterial Type Strains, Phase II (KMG-II): from individual species to whole genera.</title>
        <authorList>
            <person name="Goeker M."/>
        </authorList>
    </citation>
    <scope>NUCLEOTIDE SEQUENCE [LARGE SCALE GENOMIC DNA]</scope>
    <source>
        <strain evidence="1 2">CFPB 3232</strain>
    </source>
</reference>
<protein>
    <submittedName>
        <fullName evidence="1">Uncharacterized protein</fullName>
    </submittedName>
</protein>
<organism evidence="1 2">
    <name type="scientific">Paracidovorax anthurii</name>
    <dbReference type="NCBI Taxonomy" id="78229"/>
    <lineage>
        <taxon>Bacteria</taxon>
        <taxon>Pseudomonadati</taxon>
        <taxon>Pseudomonadota</taxon>
        <taxon>Betaproteobacteria</taxon>
        <taxon>Burkholderiales</taxon>
        <taxon>Comamonadaceae</taxon>
        <taxon>Paracidovorax</taxon>
    </lineage>
</organism>
<evidence type="ECO:0000313" key="1">
    <source>
        <dbReference type="EMBL" id="RAR85465.1"/>
    </source>
</evidence>
<comment type="caution">
    <text evidence="1">The sequence shown here is derived from an EMBL/GenBank/DDBJ whole genome shotgun (WGS) entry which is preliminary data.</text>
</comment>
<name>A0A328ZJE1_9BURK</name>